<dbReference type="EMBL" id="JQHM01000019">
    <property type="protein sequence ID" value="KFX00506.1"/>
    <property type="molecule type" value="Genomic_DNA"/>
</dbReference>
<dbReference type="AlphaFoldDB" id="A0A093SFR7"/>
<name>A0A093SFR7_9GAMM</name>
<evidence type="ECO:0008006" key="6">
    <source>
        <dbReference type="Google" id="ProtNLM"/>
    </source>
</evidence>
<gene>
    <name evidence="3" type="ORF">JV35_19300</name>
    <name evidence="2" type="ORF">KP22_19985</name>
</gene>
<dbReference type="Proteomes" id="UP000032869">
    <property type="component" value="Unassembled WGS sequence"/>
</dbReference>
<evidence type="ECO:0000313" key="2">
    <source>
        <dbReference type="EMBL" id="KFX00506.1"/>
    </source>
</evidence>
<dbReference type="Proteomes" id="UP000032874">
    <property type="component" value="Unassembled WGS sequence"/>
</dbReference>
<dbReference type="OrthoDB" id="6636615at2"/>
<evidence type="ECO:0000256" key="1">
    <source>
        <dbReference type="SAM" id="MobiDB-lite"/>
    </source>
</evidence>
<evidence type="ECO:0000313" key="5">
    <source>
        <dbReference type="Proteomes" id="UP000032874"/>
    </source>
</evidence>
<feature type="region of interest" description="Disordered" evidence="1">
    <location>
        <begin position="1"/>
        <end position="21"/>
    </location>
</feature>
<keyword evidence="4" id="KW-1185">Reference proteome</keyword>
<accession>A0A093SFR7</accession>
<organism evidence="2 5">
    <name type="scientific">Pectobacterium betavasculorum</name>
    <dbReference type="NCBI Taxonomy" id="55207"/>
    <lineage>
        <taxon>Bacteria</taxon>
        <taxon>Pseudomonadati</taxon>
        <taxon>Pseudomonadota</taxon>
        <taxon>Gammaproteobacteria</taxon>
        <taxon>Enterobacterales</taxon>
        <taxon>Pectobacteriaceae</taxon>
        <taxon>Pectobacterium</taxon>
    </lineage>
</organism>
<sequence length="69" mass="7866">MNNQSTRIDNSARTDLTENARSDDDLRVLSQAFSLPEINYIDIARQARLSQMMARWPLLDELKEPAGSD</sequence>
<dbReference type="STRING" id="55207.KP22_19985"/>
<dbReference type="InterPro" id="IPR024487">
    <property type="entry name" value="CBP_BcsR"/>
</dbReference>
<dbReference type="RefSeq" id="WP_039308339.1">
    <property type="nucleotide sequence ID" value="NZ_JAODTE010000003.1"/>
</dbReference>
<dbReference type="NCBIfam" id="NF040717">
    <property type="entry name" value="BcsR_only"/>
    <property type="match status" value="1"/>
</dbReference>
<protein>
    <recommendedName>
        <fullName evidence="6">Cellulose biosynthesis protein BcsR</fullName>
    </recommendedName>
</protein>
<evidence type="ECO:0000313" key="3">
    <source>
        <dbReference type="EMBL" id="KFX14327.1"/>
    </source>
</evidence>
<reference evidence="4 5" key="1">
    <citation type="submission" date="2014-08" db="EMBL/GenBank/DDBJ databases">
        <title>Genome sequences of NCPPB Pectobacterium isolates.</title>
        <authorList>
            <person name="Glover R.H."/>
            <person name="Sapp M."/>
            <person name="Elphinstone J."/>
        </authorList>
    </citation>
    <scope>NUCLEOTIDE SEQUENCE [LARGE SCALE GENOMIC DNA]</scope>
    <source>
        <strain evidence="3 4">NCPPB 2793</strain>
        <strain evidence="2 5">NCPPB 2795</strain>
    </source>
</reference>
<comment type="caution">
    <text evidence="2">The sequence shown here is derived from an EMBL/GenBank/DDBJ whole genome shotgun (WGS) entry which is preliminary data.</text>
</comment>
<evidence type="ECO:0000313" key="4">
    <source>
        <dbReference type="Proteomes" id="UP000032869"/>
    </source>
</evidence>
<dbReference type="eggNOG" id="ENOG5033BAX">
    <property type="taxonomic scope" value="Bacteria"/>
</dbReference>
<proteinExistence type="predicted"/>
<dbReference type="EMBL" id="JQHL01000018">
    <property type="protein sequence ID" value="KFX14327.1"/>
    <property type="molecule type" value="Genomic_DNA"/>
</dbReference>
<feature type="compositionally biased region" description="Basic and acidic residues" evidence="1">
    <location>
        <begin position="10"/>
        <end position="21"/>
    </location>
</feature>
<dbReference type="Pfam" id="PF10945">
    <property type="entry name" value="CBP_BcsR"/>
    <property type="match status" value="1"/>
</dbReference>